<evidence type="ECO:0000313" key="1">
    <source>
        <dbReference type="EMBL" id="OAN33576.1"/>
    </source>
</evidence>
<sequence>MPEANSVVEESINAAERFKTTIRSSGALGADRPETQDATARLMSRARDQMALHVHLDELNLLSQLTQRVDESGLHELGIVLEQARHYTPERPRPGVADAPTTLTAPVADALDRLRDRLLH</sequence>
<reference evidence="1 2" key="1">
    <citation type="submission" date="2016-04" db="EMBL/GenBank/DDBJ databases">
        <title>Draft Genome Sequences of Staphylococcus capitis Strain H36, S. capitis Strain H65, S. cohnii Strain H62, S. hominis Strain H69, Mycobacterium iranicum Strain H39, Plantibacter sp. Strain H53, Pseudomonas oryzihabitans Strain H72, and Microbacterium sp. Strain H83, isolated from residential settings.</title>
        <authorList>
            <person name="Lymperopoulou D."/>
            <person name="Adams R.I."/>
            <person name="Lindow S."/>
            <person name="Coil D.A."/>
            <person name="Jospin G."/>
            <person name="Eisen J.A."/>
        </authorList>
    </citation>
    <scope>NUCLEOTIDE SEQUENCE [LARGE SCALE GENOMIC DNA]</scope>
    <source>
        <strain evidence="1 2">H39</strain>
    </source>
</reference>
<dbReference type="EMBL" id="LWCS01000048">
    <property type="protein sequence ID" value="OAN33576.1"/>
    <property type="molecule type" value="Genomic_DNA"/>
</dbReference>
<evidence type="ECO:0008006" key="3">
    <source>
        <dbReference type="Google" id="ProtNLM"/>
    </source>
</evidence>
<proteinExistence type="predicted"/>
<organism evidence="1 2">
    <name type="scientific">Mycolicibacterium iranicum</name>
    <name type="common">Mycobacterium iranicum</name>
    <dbReference type="NCBI Taxonomy" id="912594"/>
    <lineage>
        <taxon>Bacteria</taxon>
        <taxon>Bacillati</taxon>
        <taxon>Actinomycetota</taxon>
        <taxon>Actinomycetes</taxon>
        <taxon>Mycobacteriales</taxon>
        <taxon>Mycobacteriaceae</taxon>
        <taxon>Mycolicibacterium</taxon>
    </lineage>
</organism>
<accession>A0A178LNY4</accession>
<dbReference type="Proteomes" id="UP000078396">
    <property type="component" value="Unassembled WGS sequence"/>
</dbReference>
<comment type="caution">
    <text evidence="1">The sequence shown here is derived from an EMBL/GenBank/DDBJ whole genome shotgun (WGS) entry which is preliminary data.</text>
</comment>
<gene>
    <name evidence="1" type="ORF">A4X20_27835</name>
</gene>
<evidence type="ECO:0000313" key="2">
    <source>
        <dbReference type="Proteomes" id="UP000078396"/>
    </source>
</evidence>
<protein>
    <recommendedName>
        <fullName evidence="3">Hemerythrin-like domain-containing protein</fullName>
    </recommendedName>
</protein>
<name>A0A178LNY4_MYCIR</name>
<dbReference type="AlphaFoldDB" id="A0A178LNY4"/>